<accession>A0A7Y8AUJ6</accession>
<comment type="caution">
    <text evidence="1">The sequence shown here is derived from an EMBL/GenBank/DDBJ whole genome shotgun (WGS) entry which is preliminary data.</text>
</comment>
<dbReference type="EMBL" id="JACAQK010000042">
    <property type="protein sequence ID" value="NWD40089.1"/>
    <property type="molecule type" value="Genomic_DNA"/>
</dbReference>
<proteinExistence type="predicted"/>
<evidence type="ECO:0000313" key="1">
    <source>
        <dbReference type="EMBL" id="NWD40089.1"/>
    </source>
</evidence>
<sequence length="131" mass="14682">MANKLDKDTRGATFEEAAEDLPLCPAEVEVRLAIADFVIRRVNATPTGEAIFEGLVKRFANRYPHHKLLSNCLLCPGYLVPDPDDDEYEDIPLNQLDAKLLEMLRHPEKSLEPLGPLAGAVRPDGWFVEKE</sequence>
<evidence type="ECO:0000313" key="2">
    <source>
        <dbReference type="Proteomes" id="UP000549134"/>
    </source>
</evidence>
<organism evidence="1 2">
    <name type="scientific">Pseudomonas tolaasii</name>
    <dbReference type="NCBI Taxonomy" id="29442"/>
    <lineage>
        <taxon>Bacteria</taxon>
        <taxon>Pseudomonadati</taxon>
        <taxon>Pseudomonadota</taxon>
        <taxon>Gammaproteobacteria</taxon>
        <taxon>Pseudomonadales</taxon>
        <taxon>Pseudomonadaceae</taxon>
        <taxon>Pseudomonas</taxon>
    </lineage>
</organism>
<dbReference type="AlphaFoldDB" id="A0A7Y8AUJ6"/>
<dbReference type="Proteomes" id="UP000549134">
    <property type="component" value="Unassembled WGS sequence"/>
</dbReference>
<protein>
    <submittedName>
        <fullName evidence="1">Uncharacterized protein</fullName>
    </submittedName>
</protein>
<reference evidence="1 2" key="1">
    <citation type="submission" date="2020-04" db="EMBL/GenBank/DDBJ databases">
        <title>Molecular characterization of pseudomonads from Agaricus bisporus reveal novel blotch 2 pathogens in Western Europe.</title>
        <authorList>
            <person name="Taparia T."/>
            <person name="Krijger M."/>
            <person name="Haynes E."/>
            <person name="Elpinstone J.G."/>
            <person name="Noble R."/>
            <person name="Van Der Wolf J."/>
        </authorList>
    </citation>
    <scope>NUCLEOTIDE SEQUENCE [LARGE SCALE GENOMIC DNA]</scope>
    <source>
        <strain evidence="1 2">IPO3746</strain>
    </source>
</reference>
<gene>
    <name evidence="1" type="ORF">HX787_29970</name>
</gene>
<name>A0A7Y8AUJ6_PSETO</name>
<dbReference type="RefSeq" id="WP_177008019.1">
    <property type="nucleotide sequence ID" value="NZ_JACAQH010000031.1"/>
</dbReference>